<sequence>MPLPSPTLRKTLAVALGATTLLISACATESTYRPAVGRGFERSGYSDRQIEENRFMVSFSGNSYTSRETVEKYLLYRAAELTVQRGFDYFVFVDRDVDRRSRTYSTPRFGGGFGGGFGYGGGFGGGYWGPSWRYRGRGFGWRSWDPFFGDPFFDRGVDIDTIDKYEANAELIVGRGPKPKDNIRAFDARDVIKNLEPTIVLPK</sequence>
<dbReference type="EMBL" id="BMDW01000009">
    <property type="protein sequence ID" value="GGA47860.1"/>
    <property type="molecule type" value="Genomic_DNA"/>
</dbReference>
<protein>
    <recommendedName>
        <fullName evidence="4">DUF4136 domain-containing protein</fullName>
    </recommendedName>
</protein>
<proteinExistence type="predicted"/>
<reference evidence="3" key="1">
    <citation type="journal article" date="2019" name="Int. J. Syst. Evol. Microbiol.">
        <title>The Global Catalogue of Microorganisms (GCM) 10K type strain sequencing project: providing services to taxonomists for standard genome sequencing and annotation.</title>
        <authorList>
            <consortium name="The Broad Institute Genomics Platform"/>
            <consortium name="The Broad Institute Genome Sequencing Center for Infectious Disease"/>
            <person name="Wu L."/>
            <person name="Ma J."/>
        </authorList>
    </citation>
    <scope>NUCLEOTIDE SEQUENCE [LARGE SCALE GENOMIC DNA]</scope>
    <source>
        <strain evidence="3">CGMCC 1.10106</strain>
    </source>
</reference>
<gene>
    <name evidence="2" type="ORF">GCM10011395_17660</name>
</gene>
<feature type="signal peptide" evidence="1">
    <location>
        <begin position="1"/>
        <end position="27"/>
    </location>
</feature>
<comment type="caution">
    <text evidence="2">The sequence shown here is derived from an EMBL/GenBank/DDBJ whole genome shotgun (WGS) entry which is preliminary data.</text>
</comment>
<evidence type="ECO:0000313" key="2">
    <source>
        <dbReference type="EMBL" id="GGA47860.1"/>
    </source>
</evidence>
<dbReference type="RefSeq" id="WP_188446608.1">
    <property type="nucleotide sequence ID" value="NZ_BMDW01000009.1"/>
</dbReference>
<name>A0ABQ1GQ16_9SPHN</name>
<keyword evidence="1" id="KW-0732">Signal</keyword>
<evidence type="ECO:0000313" key="3">
    <source>
        <dbReference type="Proteomes" id="UP000618591"/>
    </source>
</evidence>
<accession>A0ABQ1GQ16</accession>
<keyword evidence="3" id="KW-1185">Reference proteome</keyword>
<feature type="chain" id="PRO_5047007306" description="DUF4136 domain-containing protein" evidence="1">
    <location>
        <begin position="28"/>
        <end position="203"/>
    </location>
</feature>
<organism evidence="2 3">
    <name type="scientific">Sphingomonas psychrolutea</name>
    <dbReference type="NCBI Taxonomy" id="1259676"/>
    <lineage>
        <taxon>Bacteria</taxon>
        <taxon>Pseudomonadati</taxon>
        <taxon>Pseudomonadota</taxon>
        <taxon>Alphaproteobacteria</taxon>
        <taxon>Sphingomonadales</taxon>
        <taxon>Sphingomonadaceae</taxon>
        <taxon>Sphingomonas</taxon>
    </lineage>
</organism>
<evidence type="ECO:0008006" key="4">
    <source>
        <dbReference type="Google" id="ProtNLM"/>
    </source>
</evidence>
<dbReference type="Proteomes" id="UP000618591">
    <property type="component" value="Unassembled WGS sequence"/>
</dbReference>
<evidence type="ECO:0000256" key="1">
    <source>
        <dbReference type="SAM" id="SignalP"/>
    </source>
</evidence>
<dbReference type="NCBIfam" id="NF047637">
    <property type="entry name" value="lipo_CC0125"/>
    <property type="match status" value="1"/>
</dbReference>